<evidence type="ECO:0000256" key="3">
    <source>
        <dbReference type="ARBA" id="ARBA00023125"/>
    </source>
</evidence>
<dbReference type="Gramene" id="Manes.17G004700.3.v8.1">
    <property type="protein sequence ID" value="Manes.17G004700.3.v8.1.CDS"/>
    <property type="gene ID" value="Manes.17G004700.v8.1"/>
</dbReference>
<dbReference type="GO" id="GO:0006355">
    <property type="term" value="P:regulation of DNA-templated transcription"/>
    <property type="evidence" value="ECO:0007669"/>
    <property type="project" value="UniProtKB-ARBA"/>
</dbReference>
<dbReference type="Gramene" id="Manes.17G004700.1.v8.1">
    <property type="protein sequence ID" value="Manes.17G004700.1.v8.1.CDS"/>
    <property type="gene ID" value="Manes.17G004700.v8.1"/>
</dbReference>
<accession>A0A2C9U5A1</accession>
<evidence type="ECO:0000256" key="4">
    <source>
        <dbReference type="ARBA" id="ARBA00023163"/>
    </source>
</evidence>
<name>A0A2C9U5A1_MANES</name>
<gene>
    <name evidence="8" type="ORF">MANES_17G004700v8</name>
</gene>
<dbReference type="GO" id="GO:0003677">
    <property type="term" value="F:DNA binding"/>
    <property type="evidence" value="ECO:0007669"/>
    <property type="project" value="UniProtKB-KW"/>
</dbReference>
<dbReference type="Pfam" id="PF13837">
    <property type="entry name" value="Myb_DNA-bind_4"/>
    <property type="match status" value="1"/>
</dbReference>
<keyword evidence="2" id="KW-0805">Transcription regulation</keyword>
<dbReference type="GO" id="GO:0005634">
    <property type="term" value="C:nucleus"/>
    <property type="evidence" value="ECO:0007669"/>
    <property type="project" value="UniProtKB-SubCell"/>
</dbReference>
<feature type="compositionally biased region" description="Low complexity" evidence="6">
    <location>
        <begin position="196"/>
        <end position="205"/>
    </location>
</feature>
<keyword evidence="9" id="KW-1185">Reference proteome</keyword>
<evidence type="ECO:0000256" key="6">
    <source>
        <dbReference type="SAM" id="MobiDB-lite"/>
    </source>
</evidence>
<feature type="domain" description="Myb-like" evidence="7">
    <location>
        <begin position="37"/>
        <end position="101"/>
    </location>
</feature>
<evidence type="ECO:0000259" key="7">
    <source>
        <dbReference type="PROSITE" id="PS50090"/>
    </source>
</evidence>
<dbReference type="CDD" id="cd12203">
    <property type="entry name" value="GT1"/>
    <property type="match status" value="1"/>
</dbReference>
<feature type="region of interest" description="Disordered" evidence="6">
    <location>
        <begin position="15"/>
        <end position="49"/>
    </location>
</feature>
<feature type="compositionally biased region" description="Acidic residues" evidence="6">
    <location>
        <begin position="166"/>
        <end position="176"/>
    </location>
</feature>
<dbReference type="InterPro" id="IPR044822">
    <property type="entry name" value="Myb_DNA-bind_4"/>
</dbReference>
<organism evidence="8 9">
    <name type="scientific">Manihot esculenta</name>
    <name type="common">Cassava</name>
    <name type="synonym">Jatropha manihot</name>
    <dbReference type="NCBI Taxonomy" id="3983"/>
    <lineage>
        <taxon>Eukaryota</taxon>
        <taxon>Viridiplantae</taxon>
        <taxon>Streptophyta</taxon>
        <taxon>Embryophyta</taxon>
        <taxon>Tracheophyta</taxon>
        <taxon>Spermatophyta</taxon>
        <taxon>Magnoliopsida</taxon>
        <taxon>eudicotyledons</taxon>
        <taxon>Gunneridae</taxon>
        <taxon>Pentapetalae</taxon>
        <taxon>rosids</taxon>
        <taxon>fabids</taxon>
        <taxon>Malpighiales</taxon>
        <taxon>Euphorbiaceae</taxon>
        <taxon>Crotonoideae</taxon>
        <taxon>Manihoteae</taxon>
        <taxon>Manihot</taxon>
    </lineage>
</organism>
<evidence type="ECO:0000256" key="5">
    <source>
        <dbReference type="ARBA" id="ARBA00023242"/>
    </source>
</evidence>
<keyword evidence="5" id="KW-0539">Nucleus</keyword>
<dbReference type="PANTHER" id="PTHR21654">
    <property type="entry name" value="FI21293P1"/>
    <property type="match status" value="1"/>
</dbReference>
<dbReference type="SMR" id="A0A2C9U5A1"/>
<dbReference type="EMBL" id="CM004403">
    <property type="protein sequence ID" value="OAY24304.1"/>
    <property type="molecule type" value="Genomic_DNA"/>
</dbReference>
<keyword evidence="4" id="KW-0804">Transcription</keyword>
<dbReference type="OrthoDB" id="691673at2759"/>
<dbReference type="PANTHER" id="PTHR21654:SF84">
    <property type="entry name" value="SI:DKEY-66I24.7"/>
    <property type="match status" value="1"/>
</dbReference>
<evidence type="ECO:0000313" key="9">
    <source>
        <dbReference type="Proteomes" id="UP000091857"/>
    </source>
</evidence>
<proteinExistence type="predicted"/>
<dbReference type="FunFam" id="1.10.10.60:FF:000032">
    <property type="entry name" value="Zinc finger and SCAN domain-containing 20"/>
    <property type="match status" value="1"/>
</dbReference>
<dbReference type="OMA" id="RVPQWSH"/>
<comment type="caution">
    <text evidence="8">The sequence shown here is derived from an EMBL/GenBank/DDBJ whole genome shotgun (WGS) entry which is preliminary data.</text>
</comment>
<dbReference type="AlphaFoldDB" id="A0A2C9U5A1"/>
<reference evidence="9" key="1">
    <citation type="journal article" date="2016" name="Nat. Biotechnol.">
        <title>Sequencing wild and cultivated cassava and related species reveals extensive interspecific hybridization and genetic diversity.</title>
        <authorList>
            <person name="Bredeson J.V."/>
            <person name="Lyons J.B."/>
            <person name="Prochnik S.E."/>
            <person name="Wu G.A."/>
            <person name="Ha C.M."/>
            <person name="Edsinger-Gonzales E."/>
            <person name="Grimwood J."/>
            <person name="Schmutz J."/>
            <person name="Rabbi I.Y."/>
            <person name="Egesi C."/>
            <person name="Nauluvula P."/>
            <person name="Lebot V."/>
            <person name="Ndunguru J."/>
            <person name="Mkamilo G."/>
            <person name="Bart R.S."/>
            <person name="Setter T.L."/>
            <person name="Gleadow R.M."/>
            <person name="Kulakow P."/>
            <person name="Ferguson M.E."/>
            <person name="Rounsley S."/>
            <person name="Rokhsar D.S."/>
        </authorList>
    </citation>
    <scope>NUCLEOTIDE SEQUENCE [LARGE SCALE GENOMIC DNA]</scope>
    <source>
        <strain evidence="9">cv. AM560-2</strain>
    </source>
</reference>
<dbReference type="Gramene" id="Manes.17G004700.4.v8.1">
    <property type="protein sequence ID" value="Manes.17G004700.4.v8.1.CDS"/>
    <property type="gene ID" value="Manes.17G004700.v8.1"/>
</dbReference>
<dbReference type="InterPro" id="IPR001005">
    <property type="entry name" value="SANT/Myb"/>
</dbReference>
<sequence>MFSGINNDSLRPMSMAMASTMLSPAEDISPSASKERGQQQQQQQWTEQETKDLIGIRAELEKDFTVAKRSKALWEIVSAKLRERGYRRTPDQCKCKWKNLVNRYKGKETSDPENGLHCPFFEELHAVFTERAKNMQRLLLDSKVGSSQAKKRVKRMSASTSFDELSVGEDEDEDGEERLARSNSQKRKRERFLTEVSSSVTSTSSPDIGGIQEMLKEFFQQQQQMEMQWREMMEKRANDQQLFELEWRQSMEKMEQERLMIEQAWREREEQRRIREESRAERRDVLLITLLNKLITENDIEGK</sequence>
<feature type="region of interest" description="Disordered" evidence="6">
    <location>
        <begin position="160"/>
        <end position="207"/>
    </location>
</feature>
<dbReference type="Gene3D" id="1.10.10.60">
    <property type="entry name" value="Homeodomain-like"/>
    <property type="match status" value="1"/>
</dbReference>
<dbReference type="PROSITE" id="PS50090">
    <property type="entry name" value="MYB_LIKE"/>
    <property type="match status" value="1"/>
</dbReference>
<evidence type="ECO:0000313" key="8">
    <source>
        <dbReference type="EMBL" id="OAY24304.1"/>
    </source>
</evidence>
<dbReference type="Proteomes" id="UP000091857">
    <property type="component" value="Chromosome 17"/>
</dbReference>
<evidence type="ECO:0000256" key="1">
    <source>
        <dbReference type="ARBA" id="ARBA00004123"/>
    </source>
</evidence>
<evidence type="ECO:0000256" key="2">
    <source>
        <dbReference type="ARBA" id="ARBA00023015"/>
    </source>
</evidence>
<comment type="subcellular location">
    <subcellularLocation>
        <location evidence="1">Nucleus</location>
    </subcellularLocation>
</comment>
<keyword evidence="3" id="KW-0238">DNA-binding</keyword>
<protein>
    <recommendedName>
        <fullName evidence="7">Myb-like domain-containing protein</fullName>
    </recommendedName>
</protein>